<dbReference type="AlphaFoldDB" id="A0A5N0T8U8"/>
<evidence type="ECO:0000313" key="3">
    <source>
        <dbReference type="Proteomes" id="UP000325372"/>
    </source>
</evidence>
<dbReference type="RefSeq" id="WP_150864020.1">
    <property type="nucleotide sequence ID" value="NZ_VYXP01000005.1"/>
</dbReference>
<dbReference type="EMBL" id="VYXP01000005">
    <property type="protein sequence ID" value="KAA9131370.1"/>
    <property type="molecule type" value="Genomic_DNA"/>
</dbReference>
<dbReference type="PANTHER" id="PTHR46142">
    <property type="match status" value="1"/>
</dbReference>
<evidence type="ECO:0000259" key="1">
    <source>
        <dbReference type="PROSITE" id="PS51819"/>
    </source>
</evidence>
<dbReference type="InterPro" id="IPR037523">
    <property type="entry name" value="VOC_core"/>
</dbReference>
<dbReference type="Pfam" id="PF00903">
    <property type="entry name" value="Glyoxalase"/>
    <property type="match status" value="1"/>
</dbReference>
<dbReference type="PROSITE" id="PS51819">
    <property type="entry name" value="VOC"/>
    <property type="match status" value="1"/>
</dbReference>
<keyword evidence="3" id="KW-1185">Reference proteome</keyword>
<dbReference type="PANTHER" id="PTHR46142:SF3">
    <property type="entry name" value="F18B13.24 PROTEIN"/>
    <property type="match status" value="1"/>
</dbReference>
<comment type="caution">
    <text evidence="2">The sequence shown here is derived from an EMBL/GenBank/DDBJ whole genome shotgun (WGS) entry which is preliminary data.</text>
</comment>
<reference evidence="2 3" key="1">
    <citation type="submission" date="2019-09" db="EMBL/GenBank/DDBJ databases">
        <title>Wenzhouxiangella sp. Genome sequencing and assembly.</title>
        <authorList>
            <person name="Zhang R."/>
        </authorList>
    </citation>
    <scope>NUCLEOTIDE SEQUENCE [LARGE SCALE GENOMIC DNA]</scope>
    <source>
        <strain evidence="2 3">W260</strain>
    </source>
</reference>
<accession>A0A5N0T8U8</accession>
<dbReference type="Gene3D" id="3.10.180.10">
    <property type="entry name" value="2,3-Dihydroxybiphenyl 1,2-Dioxygenase, domain 1"/>
    <property type="match status" value="1"/>
</dbReference>
<proteinExistence type="predicted"/>
<dbReference type="InterPro" id="IPR029068">
    <property type="entry name" value="Glyas_Bleomycin-R_OHBP_Dase"/>
</dbReference>
<sequence>MKLNHVQVLTTDLEATEHFWTKIIGLDTGYRPPFDFPGAWYYADGMPAIHIVVRDEVGQAGAFDHVALEFSAAEFDAVKDRLDDAGMTYHSTVVPDRGDRQLFVIGPDGVRVELQCPNRD</sequence>
<dbReference type="SUPFAM" id="SSF54593">
    <property type="entry name" value="Glyoxalase/Bleomycin resistance protein/Dihydroxybiphenyl dioxygenase"/>
    <property type="match status" value="1"/>
</dbReference>
<organism evidence="2 3">
    <name type="scientific">Marinihelvus fidelis</name>
    <dbReference type="NCBI Taxonomy" id="2613842"/>
    <lineage>
        <taxon>Bacteria</taxon>
        <taxon>Pseudomonadati</taxon>
        <taxon>Pseudomonadota</taxon>
        <taxon>Gammaproteobacteria</taxon>
        <taxon>Chromatiales</taxon>
        <taxon>Wenzhouxiangellaceae</taxon>
        <taxon>Marinihelvus</taxon>
    </lineage>
</organism>
<name>A0A5N0T8U8_9GAMM</name>
<evidence type="ECO:0000313" key="2">
    <source>
        <dbReference type="EMBL" id="KAA9131370.1"/>
    </source>
</evidence>
<gene>
    <name evidence="2" type="ORF">F3N42_08595</name>
</gene>
<feature type="domain" description="VOC" evidence="1">
    <location>
        <begin position="2"/>
        <end position="117"/>
    </location>
</feature>
<dbReference type="Proteomes" id="UP000325372">
    <property type="component" value="Unassembled WGS sequence"/>
</dbReference>
<protein>
    <submittedName>
        <fullName evidence="2">Glyoxalase</fullName>
    </submittedName>
</protein>
<dbReference type="InterPro" id="IPR004360">
    <property type="entry name" value="Glyas_Fos-R_dOase_dom"/>
</dbReference>